<dbReference type="Gene3D" id="2.80.10.50">
    <property type="match status" value="1"/>
</dbReference>
<feature type="transmembrane region" description="Helical" evidence="14">
    <location>
        <begin position="62"/>
        <end position="79"/>
    </location>
</feature>
<dbReference type="InterPro" id="IPR027005">
    <property type="entry name" value="PMT-like"/>
</dbReference>
<dbReference type="PANTHER" id="PTHR10050:SF46">
    <property type="entry name" value="PROTEIN O-MANNOSYL-TRANSFERASE 2"/>
    <property type="match status" value="1"/>
</dbReference>
<evidence type="ECO:0000256" key="15">
    <source>
        <dbReference type="SAM" id="MobiDB-lite"/>
    </source>
</evidence>
<dbReference type="GO" id="GO:0005789">
    <property type="term" value="C:endoplasmic reticulum membrane"/>
    <property type="evidence" value="ECO:0007669"/>
    <property type="project" value="UniProtKB-SubCell"/>
</dbReference>
<evidence type="ECO:0000313" key="17">
    <source>
        <dbReference type="EMBL" id="CAF9939445.1"/>
    </source>
</evidence>
<evidence type="ECO:0000259" key="16">
    <source>
        <dbReference type="PROSITE" id="PS50919"/>
    </source>
</evidence>
<evidence type="ECO:0000256" key="13">
    <source>
        <dbReference type="ARBA" id="ARBA00045102"/>
    </source>
</evidence>
<gene>
    <name evidence="17" type="primary">PMT2</name>
    <name evidence="17" type="ORF">HETSPECPRED_001783</name>
</gene>
<comment type="catalytic activity">
    <reaction evidence="12 14">
        <text>a di-trans,poly-cis-dolichyl beta-D-mannosyl phosphate + L-threonyl-[protein] = 3-O-(alpha-D-mannosyl)-L-threonyl-[protein] + a di-trans,poly-cis-dolichyl phosphate + H(+)</text>
        <dbReference type="Rhea" id="RHEA:53396"/>
        <dbReference type="Rhea" id="RHEA-COMP:11060"/>
        <dbReference type="Rhea" id="RHEA-COMP:13547"/>
        <dbReference type="Rhea" id="RHEA-COMP:19498"/>
        <dbReference type="Rhea" id="RHEA-COMP:19501"/>
        <dbReference type="ChEBI" id="CHEBI:15378"/>
        <dbReference type="ChEBI" id="CHEBI:30013"/>
        <dbReference type="ChEBI" id="CHEBI:57683"/>
        <dbReference type="ChEBI" id="CHEBI:58211"/>
        <dbReference type="ChEBI" id="CHEBI:137323"/>
        <dbReference type="EC" id="2.4.1.109"/>
    </reaction>
</comment>
<feature type="domain" description="MIR" evidence="16">
    <location>
        <begin position="338"/>
        <end position="392"/>
    </location>
</feature>
<evidence type="ECO:0000256" key="12">
    <source>
        <dbReference type="ARBA" id="ARBA00045085"/>
    </source>
</evidence>
<evidence type="ECO:0000256" key="2">
    <source>
        <dbReference type="ARBA" id="ARBA00004922"/>
    </source>
</evidence>
<proteinExistence type="inferred from homology"/>
<dbReference type="EC" id="2.4.1.109" evidence="4 14"/>
<dbReference type="AlphaFoldDB" id="A0A8H3J2C2"/>
<evidence type="ECO:0000256" key="3">
    <source>
        <dbReference type="ARBA" id="ARBA00007222"/>
    </source>
</evidence>
<dbReference type="PANTHER" id="PTHR10050">
    <property type="entry name" value="DOLICHYL-PHOSPHATE-MANNOSE--PROTEIN MANNOSYLTRANSFERASE"/>
    <property type="match status" value="1"/>
</dbReference>
<protein>
    <recommendedName>
        <fullName evidence="4 14">Dolichyl-phosphate-mannose--protein mannosyltransferase</fullName>
        <ecNumber evidence="4 14">2.4.1.109</ecNumber>
    </recommendedName>
</protein>
<accession>A0A8H3J2C2</accession>
<feature type="region of interest" description="Disordered" evidence="15">
    <location>
        <begin position="1"/>
        <end position="48"/>
    </location>
</feature>
<dbReference type="InterPro" id="IPR036300">
    <property type="entry name" value="MIR_dom_sf"/>
</dbReference>
<evidence type="ECO:0000256" key="7">
    <source>
        <dbReference type="ARBA" id="ARBA00022692"/>
    </source>
</evidence>
<evidence type="ECO:0000256" key="5">
    <source>
        <dbReference type="ARBA" id="ARBA00022676"/>
    </source>
</evidence>
<evidence type="ECO:0000256" key="10">
    <source>
        <dbReference type="ARBA" id="ARBA00022989"/>
    </source>
</evidence>
<keyword evidence="10 14" id="KW-1133">Transmembrane helix</keyword>
<feature type="domain" description="MIR" evidence="16">
    <location>
        <begin position="468"/>
        <end position="526"/>
    </location>
</feature>
<dbReference type="InterPro" id="IPR016093">
    <property type="entry name" value="MIR_motif"/>
</dbReference>
<dbReference type="SUPFAM" id="SSF82109">
    <property type="entry name" value="MIR domain"/>
    <property type="match status" value="1"/>
</dbReference>
<evidence type="ECO:0000256" key="9">
    <source>
        <dbReference type="ARBA" id="ARBA00022824"/>
    </source>
</evidence>
<sequence>MADIPTGQATGAEQSGYDLRRRNVPTQEGTNGSITKPSDAEDTKKARKPQTSILQTLDEYEFLIAPLIFTILAFFTRMYKIGLSPIVTWDEAHFGKFGSHYLKREFYFDVHPPLGKMLVGLSGYLANYNGSFEFKSGETYPEELNYTFMRLFNSTFGALCVPVAYYTARELNLRRPAVWLVTMMVLFENSYATISRFILLDSMLLFFTFTTTLCWARFHSLRKESFSPEWFLWLFLCGINIGCVCSVKWVGLFCTALVGLYTIEDLWNKFGDLDMPKVELASHLAARVVGLIMVPVLVYMFSFWVHFLVLENSGPGDAQMSSLFQANLRGTEVGKDSPLEIAYGSRATLKNMGYGGGLLHSHVQTYPEGSQQQQVTCYHHKDANNDWFFYPNRSLPLYDPEQPISYVADKDVLRLIHSQTGRNLHSHAVGAPVTKADYEVSSYGNTTIGDEKDHWTVEVVSDTASRDRSKIRTLTTAFRLRHTSLGCYLRAGNVNLPQWGFKQIEVTCVKENKPRDVYTHWNVESHWNERLPAANAHSYRSPFLRDFMHLNVAMMTSNNALVPDPDKQDDLASQFWQWPILNVGLRMCGWDDHIVKYFLLGNPLVYWGSTLSLFLFLAGVGWYAVRWQRGYDPLKFAEVEHIHYAGAYPLAGWVLHYLPFVAMARVTYVHHYYPALYFAILVMGFVIDWVTRPLTRKSKAAEWAVYGVLYAGVAGLFWLFRAVVFGMQGSNQQWRHLKWFEKWRIAD</sequence>
<feature type="transmembrane region" description="Helical" evidence="14">
    <location>
        <begin position="703"/>
        <end position="724"/>
    </location>
</feature>
<dbReference type="Pfam" id="PF16192">
    <property type="entry name" value="PMT_4TMC"/>
    <property type="match status" value="1"/>
</dbReference>
<comment type="subcellular location">
    <subcellularLocation>
        <location evidence="1 14">Endoplasmic reticulum membrane</location>
        <topology evidence="1 14">Multi-pass membrane protein</topology>
    </subcellularLocation>
</comment>
<comment type="catalytic activity">
    <reaction evidence="13 14">
        <text>a di-trans,poly-cis-dolichyl beta-D-mannosyl phosphate + L-seryl-[protein] = 3-O-(alpha-D-mannosyl)-L-seryl-[protein] + a di-trans,poly-cis-dolichyl phosphate + H(+)</text>
        <dbReference type="Rhea" id="RHEA:17377"/>
        <dbReference type="Rhea" id="RHEA-COMP:9863"/>
        <dbReference type="Rhea" id="RHEA-COMP:13546"/>
        <dbReference type="Rhea" id="RHEA-COMP:19498"/>
        <dbReference type="Rhea" id="RHEA-COMP:19501"/>
        <dbReference type="ChEBI" id="CHEBI:15378"/>
        <dbReference type="ChEBI" id="CHEBI:29999"/>
        <dbReference type="ChEBI" id="CHEBI:57683"/>
        <dbReference type="ChEBI" id="CHEBI:58211"/>
        <dbReference type="ChEBI" id="CHEBI:137321"/>
        <dbReference type="EC" id="2.4.1.109"/>
    </reaction>
</comment>
<feature type="transmembrane region" description="Helical" evidence="14">
    <location>
        <begin position="284"/>
        <end position="305"/>
    </location>
</feature>
<keyword evidence="11 14" id="KW-0472">Membrane</keyword>
<keyword evidence="8" id="KW-0677">Repeat</keyword>
<dbReference type="PROSITE" id="PS50919">
    <property type="entry name" value="MIR"/>
    <property type="match status" value="3"/>
</dbReference>
<keyword evidence="7 14" id="KW-0812">Transmembrane</keyword>
<comment type="pathway">
    <text evidence="2 14">Protein modification; protein glycosylation.</text>
</comment>
<comment type="function">
    <text evidence="14">Transfers mannose from Dol-P-mannose to Ser or Thr residues on proteins.</text>
</comment>
<dbReference type="FunFam" id="2.80.10.50:FF:000012">
    <property type="entry name" value="Protein O-mannosyl-transferase 1"/>
    <property type="match status" value="1"/>
</dbReference>
<evidence type="ECO:0000256" key="1">
    <source>
        <dbReference type="ARBA" id="ARBA00004477"/>
    </source>
</evidence>
<dbReference type="Pfam" id="PF02815">
    <property type="entry name" value="MIR"/>
    <property type="match status" value="1"/>
</dbReference>
<comment type="similarity">
    <text evidence="3 14">Belongs to the glycosyltransferase 39 family.</text>
</comment>
<feature type="compositionally biased region" description="Polar residues" evidence="15">
    <location>
        <begin position="24"/>
        <end position="36"/>
    </location>
</feature>
<dbReference type="OrthoDB" id="292747at2759"/>
<organism evidence="17 18">
    <name type="scientific">Heterodermia speciosa</name>
    <dbReference type="NCBI Taxonomy" id="116794"/>
    <lineage>
        <taxon>Eukaryota</taxon>
        <taxon>Fungi</taxon>
        <taxon>Dikarya</taxon>
        <taxon>Ascomycota</taxon>
        <taxon>Pezizomycotina</taxon>
        <taxon>Lecanoromycetes</taxon>
        <taxon>OSLEUM clade</taxon>
        <taxon>Lecanoromycetidae</taxon>
        <taxon>Caliciales</taxon>
        <taxon>Physciaceae</taxon>
        <taxon>Heterodermia</taxon>
    </lineage>
</organism>
<evidence type="ECO:0000256" key="14">
    <source>
        <dbReference type="RuleBase" id="RU367007"/>
    </source>
</evidence>
<feature type="transmembrane region" description="Helical" evidence="14">
    <location>
        <begin position="230"/>
        <end position="263"/>
    </location>
</feature>
<keyword evidence="18" id="KW-1185">Reference proteome</keyword>
<keyword evidence="9 14" id="KW-0256">Endoplasmic reticulum</keyword>
<keyword evidence="6 14" id="KW-0808">Transferase</keyword>
<feature type="domain" description="MIR" evidence="16">
    <location>
        <begin position="404"/>
        <end position="460"/>
    </location>
</feature>
<dbReference type="CDD" id="cd23284">
    <property type="entry name" value="beta-trefoil_MIR_PMT2-like"/>
    <property type="match status" value="1"/>
</dbReference>
<dbReference type="Pfam" id="PF02366">
    <property type="entry name" value="PMT"/>
    <property type="match status" value="1"/>
</dbReference>
<feature type="transmembrane region" description="Helical" evidence="14">
    <location>
        <begin position="672"/>
        <end position="691"/>
    </location>
</feature>
<dbReference type="GO" id="GO:0004169">
    <property type="term" value="F:dolichyl-phosphate-mannose-protein mannosyltransferase activity"/>
    <property type="evidence" value="ECO:0007669"/>
    <property type="project" value="UniProtKB-UniRule"/>
</dbReference>
<evidence type="ECO:0000256" key="8">
    <source>
        <dbReference type="ARBA" id="ARBA00022737"/>
    </source>
</evidence>
<dbReference type="Proteomes" id="UP000664521">
    <property type="component" value="Unassembled WGS sequence"/>
</dbReference>
<evidence type="ECO:0000313" key="18">
    <source>
        <dbReference type="Proteomes" id="UP000664521"/>
    </source>
</evidence>
<dbReference type="UniPathway" id="UPA00378"/>
<evidence type="ECO:0000256" key="11">
    <source>
        <dbReference type="ARBA" id="ARBA00023136"/>
    </source>
</evidence>
<feature type="transmembrane region" description="Helical" evidence="14">
    <location>
        <begin position="197"/>
        <end position="218"/>
    </location>
</feature>
<comment type="caution">
    <text evidence="17">The sequence shown here is derived from an EMBL/GenBank/DDBJ whole genome shotgun (WGS) entry which is preliminary data.</text>
</comment>
<dbReference type="EMBL" id="CAJPDS010000131">
    <property type="protein sequence ID" value="CAF9939445.1"/>
    <property type="molecule type" value="Genomic_DNA"/>
</dbReference>
<dbReference type="SMART" id="SM00472">
    <property type="entry name" value="MIR"/>
    <property type="match status" value="3"/>
</dbReference>
<dbReference type="InterPro" id="IPR032421">
    <property type="entry name" value="PMT_4TMC"/>
</dbReference>
<keyword evidence="5 14" id="KW-0328">Glycosyltransferase</keyword>
<reference evidence="17" key="1">
    <citation type="submission" date="2021-03" db="EMBL/GenBank/DDBJ databases">
        <authorList>
            <person name="Tagirdzhanova G."/>
        </authorList>
    </citation>
    <scope>NUCLEOTIDE SEQUENCE</scope>
</reference>
<feature type="transmembrane region" description="Helical" evidence="14">
    <location>
        <begin position="646"/>
        <end position="666"/>
    </location>
</feature>
<dbReference type="InterPro" id="IPR003342">
    <property type="entry name" value="ArnT-like_N"/>
</dbReference>
<evidence type="ECO:0000256" key="6">
    <source>
        <dbReference type="ARBA" id="ARBA00022679"/>
    </source>
</evidence>
<name>A0A8H3J2C2_9LECA</name>
<feature type="transmembrane region" description="Helical" evidence="14">
    <location>
        <begin position="604"/>
        <end position="625"/>
    </location>
</feature>
<evidence type="ECO:0000256" key="4">
    <source>
        <dbReference type="ARBA" id="ARBA00012839"/>
    </source>
</evidence>